<dbReference type="EMBL" id="FJ469995">
    <property type="protein sequence ID" value="ACS72237.1"/>
    <property type="molecule type" value="mRNA"/>
</dbReference>
<dbReference type="SMART" id="SM00034">
    <property type="entry name" value="CLECT"/>
    <property type="match status" value="1"/>
</dbReference>
<evidence type="ECO:0000256" key="1">
    <source>
        <dbReference type="ARBA" id="ARBA00023157"/>
    </source>
</evidence>
<dbReference type="InterPro" id="IPR001304">
    <property type="entry name" value="C-type_lectin-like"/>
</dbReference>
<dbReference type="InterPro" id="IPR016186">
    <property type="entry name" value="C-type_lectin-like/link_sf"/>
</dbReference>
<feature type="domain" description="C-type lectin" evidence="3">
    <location>
        <begin position="42"/>
        <end position="161"/>
    </location>
</feature>
<dbReference type="PROSITE" id="PS50041">
    <property type="entry name" value="C_TYPE_LECTIN_2"/>
    <property type="match status" value="1"/>
</dbReference>
<dbReference type="InterPro" id="IPR050111">
    <property type="entry name" value="C-type_lectin/snaclec_domain"/>
</dbReference>
<dbReference type="AlphaFoldDB" id="G8XSP9"/>
<dbReference type="Gene3D" id="3.10.100.10">
    <property type="entry name" value="Mannose-Binding Protein A, subunit A"/>
    <property type="match status" value="1"/>
</dbReference>
<name>G8XSP9_ARGIR</name>
<sequence>MELQSLFLWIFFLSGIEGTYFHGVEFNATQRASTCRVGWTRYQNSCYLFVSQEKEDWAEAHYHCGVLHGYLADILDADESTFVKTELQRRHASGCFYIGATDVELDGQWLWTNTDDPVLYTDWGNGEPNGDIAENCICLHDNHQFRWVDVKCNRDFSFICKMRLTEPGPDVIG</sequence>
<dbReference type="SUPFAM" id="SSF56436">
    <property type="entry name" value="C-type lectin-like"/>
    <property type="match status" value="1"/>
</dbReference>
<dbReference type="GO" id="GO:0030246">
    <property type="term" value="F:carbohydrate binding"/>
    <property type="evidence" value="ECO:0007669"/>
    <property type="project" value="UniProtKB-KW"/>
</dbReference>
<dbReference type="InterPro" id="IPR016187">
    <property type="entry name" value="CTDL_fold"/>
</dbReference>
<feature type="chain" id="PRO_5003518836" evidence="2">
    <location>
        <begin position="19"/>
        <end position="173"/>
    </location>
</feature>
<evidence type="ECO:0000313" key="4">
    <source>
        <dbReference type="EMBL" id="ACS72237.1"/>
    </source>
</evidence>
<reference evidence="4" key="1">
    <citation type="submission" date="2008-11" db="EMBL/GenBank/DDBJ databases">
        <authorList>
            <person name="Song L."/>
        </authorList>
    </citation>
    <scope>NUCLEOTIDE SEQUENCE</scope>
</reference>
<dbReference type="PROSITE" id="PS00615">
    <property type="entry name" value="C_TYPE_LECTIN_1"/>
    <property type="match status" value="1"/>
</dbReference>
<organism evidence="4">
    <name type="scientific">Argopecten irradians</name>
    <name type="common">Bay scallop</name>
    <name type="synonym">Aequipecten irradians</name>
    <dbReference type="NCBI Taxonomy" id="31199"/>
    <lineage>
        <taxon>Eukaryota</taxon>
        <taxon>Metazoa</taxon>
        <taxon>Spiralia</taxon>
        <taxon>Lophotrochozoa</taxon>
        <taxon>Mollusca</taxon>
        <taxon>Bivalvia</taxon>
        <taxon>Autobranchia</taxon>
        <taxon>Pteriomorphia</taxon>
        <taxon>Pectinida</taxon>
        <taxon>Pectinoidea</taxon>
        <taxon>Pectinidae</taxon>
        <taxon>Argopecten</taxon>
    </lineage>
</organism>
<accession>G8XSP9</accession>
<feature type="signal peptide" evidence="2">
    <location>
        <begin position="1"/>
        <end position="18"/>
    </location>
</feature>
<proteinExistence type="evidence at transcript level"/>
<dbReference type="InterPro" id="IPR018378">
    <property type="entry name" value="C-type_lectin_CS"/>
</dbReference>
<dbReference type="PANTHER" id="PTHR22803">
    <property type="entry name" value="MANNOSE, PHOSPHOLIPASE, LECTIN RECEPTOR RELATED"/>
    <property type="match status" value="1"/>
</dbReference>
<evidence type="ECO:0000259" key="3">
    <source>
        <dbReference type="PROSITE" id="PS50041"/>
    </source>
</evidence>
<keyword evidence="4" id="KW-0430">Lectin</keyword>
<keyword evidence="1" id="KW-1015">Disulfide bond</keyword>
<dbReference type="Pfam" id="PF00059">
    <property type="entry name" value="Lectin_C"/>
    <property type="match status" value="1"/>
</dbReference>
<dbReference type="CDD" id="cd00037">
    <property type="entry name" value="CLECT"/>
    <property type="match status" value="1"/>
</dbReference>
<keyword evidence="2" id="KW-0732">Signal</keyword>
<protein>
    <submittedName>
        <fullName evidence="4">C-type lectin 2</fullName>
    </submittedName>
</protein>
<evidence type="ECO:0000256" key="2">
    <source>
        <dbReference type="SAM" id="SignalP"/>
    </source>
</evidence>